<accession>B9BLS5</accession>
<feature type="compositionally biased region" description="Basic residues" evidence="1">
    <location>
        <begin position="27"/>
        <end position="43"/>
    </location>
</feature>
<proteinExistence type="predicted"/>
<comment type="caution">
    <text evidence="2">The sequence shown here is derived from an EMBL/GenBank/DDBJ whole genome shotgun (WGS) entry which is preliminary data.</text>
</comment>
<organism evidence="2 3">
    <name type="scientific">Burkholderia multivorans CGD2</name>
    <dbReference type="NCBI Taxonomy" id="513052"/>
    <lineage>
        <taxon>Bacteria</taxon>
        <taxon>Pseudomonadati</taxon>
        <taxon>Pseudomonadota</taxon>
        <taxon>Betaproteobacteria</taxon>
        <taxon>Burkholderiales</taxon>
        <taxon>Burkholderiaceae</taxon>
        <taxon>Burkholderia</taxon>
        <taxon>Burkholderia cepacia complex</taxon>
    </lineage>
</organism>
<name>B9BLS5_9BURK</name>
<evidence type="ECO:0000313" key="3">
    <source>
        <dbReference type="Proteomes" id="UP000004535"/>
    </source>
</evidence>
<gene>
    <name evidence="2" type="ORF">BURMUCGD2_6032</name>
</gene>
<reference evidence="2 3" key="1">
    <citation type="journal article" date="2012" name="J. Bacteriol.">
        <title>Draft Genome Sequence Determination for Cystic Fibrosis and Chronic Granulomatous Disease Burkholderia multivorans Isolates.</title>
        <authorList>
            <person name="Varga J.J."/>
            <person name="Losada L."/>
            <person name="Zelazny A.M."/>
            <person name="Brinkac L."/>
            <person name="Harkins D."/>
            <person name="Radune D."/>
            <person name="Hostetler J."/>
            <person name="Sampaio E.P."/>
            <person name="Ronning C.M."/>
            <person name="Nierman W.C."/>
            <person name="Greenberg D.E."/>
            <person name="Holland S.M."/>
            <person name="Goldberg J.B."/>
        </authorList>
    </citation>
    <scope>NUCLEOTIDE SEQUENCE [LARGE SCALE GENOMIC DNA]</scope>
    <source>
        <strain evidence="2 3">CGD2</strain>
    </source>
</reference>
<dbReference type="EMBL" id="ACFC01000002">
    <property type="protein sequence ID" value="EEE08892.1"/>
    <property type="molecule type" value="Genomic_DNA"/>
</dbReference>
<dbReference type="Proteomes" id="UP000004535">
    <property type="component" value="Unassembled WGS sequence"/>
</dbReference>
<sequence>MAGGCCRARQPESRAAAGAAGKAGAAGRRHAARRIARRPPRQP</sequence>
<evidence type="ECO:0000256" key="1">
    <source>
        <dbReference type="SAM" id="MobiDB-lite"/>
    </source>
</evidence>
<protein>
    <submittedName>
        <fullName evidence="2">Uncharacterized protein</fullName>
    </submittedName>
</protein>
<evidence type="ECO:0000313" key="2">
    <source>
        <dbReference type="EMBL" id="EEE08892.1"/>
    </source>
</evidence>
<feature type="compositionally biased region" description="Low complexity" evidence="1">
    <location>
        <begin position="14"/>
        <end position="26"/>
    </location>
</feature>
<dbReference type="AlphaFoldDB" id="B9BLS5"/>
<feature type="region of interest" description="Disordered" evidence="1">
    <location>
        <begin position="1"/>
        <end position="43"/>
    </location>
</feature>